<dbReference type="InterPro" id="IPR020449">
    <property type="entry name" value="Tscrpt_reg_AraC-type_HTH"/>
</dbReference>
<dbReference type="InterPro" id="IPR047264">
    <property type="entry name" value="Cupin_HpaA-like_N"/>
</dbReference>
<dbReference type="Gene3D" id="2.60.120.10">
    <property type="entry name" value="Jelly Rolls"/>
    <property type="match status" value="1"/>
</dbReference>
<reference evidence="6 7" key="1">
    <citation type="submission" date="2017-06" db="EMBL/GenBank/DDBJ databases">
        <title>Draft genome of Pseudomonas nitroreducens DF05.</title>
        <authorList>
            <person name="Iyer R."/>
        </authorList>
    </citation>
    <scope>NUCLEOTIDE SEQUENCE [LARGE SCALE GENOMIC DNA]</scope>
    <source>
        <strain evidence="6 7">DF05</strain>
    </source>
</reference>
<dbReference type="SUPFAM" id="SSF51215">
    <property type="entry name" value="Regulatory protein AraC"/>
    <property type="match status" value="1"/>
</dbReference>
<evidence type="ECO:0000313" key="7">
    <source>
        <dbReference type="Proteomes" id="UP000198145"/>
    </source>
</evidence>
<protein>
    <submittedName>
        <fullName evidence="6">AraC family transcriptional regulator</fullName>
    </submittedName>
</protein>
<proteinExistence type="predicted"/>
<keyword evidence="2" id="KW-0238">DNA-binding</keyword>
<dbReference type="AlphaFoldDB" id="A0A246FAB4"/>
<dbReference type="InterPro" id="IPR009057">
    <property type="entry name" value="Homeodomain-like_sf"/>
</dbReference>
<dbReference type="eggNOG" id="COG2207">
    <property type="taxonomic scope" value="Bacteria"/>
</dbReference>
<dbReference type="GO" id="GO:0003700">
    <property type="term" value="F:DNA-binding transcription factor activity"/>
    <property type="evidence" value="ECO:0007669"/>
    <property type="project" value="InterPro"/>
</dbReference>
<gene>
    <name evidence="6" type="ORF">CEG18_10290</name>
</gene>
<organism evidence="6 7">
    <name type="scientific">Pseudomonas nitroreducens</name>
    <dbReference type="NCBI Taxonomy" id="46680"/>
    <lineage>
        <taxon>Bacteria</taxon>
        <taxon>Pseudomonadati</taxon>
        <taxon>Pseudomonadota</taxon>
        <taxon>Gammaproteobacteria</taxon>
        <taxon>Pseudomonadales</taxon>
        <taxon>Pseudomonadaceae</taxon>
        <taxon>Pseudomonas</taxon>
    </lineage>
</organism>
<dbReference type="SMART" id="SM00342">
    <property type="entry name" value="HTH_ARAC"/>
    <property type="match status" value="1"/>
</dbReference>
<dbReference type="CDD" id="cd06999">
    <property type="entry name" value="cupin_HpaA-like_N"/>
    <property type="match status" value="1"/>
</dbReference>
<dbReference type="InterPro" id="IPR003313">
    <property type="entry name" value="AraC-bd"/>
</dbReference>
<dbReference type="InterPro" id="IPR018060">
    <property type="entry name" value="HTH_AraC"/>
</dbReference>
<evidence type="ECO:0000259" key="5">
    <source>
        <dbReference type="PROSITE" id="PS01124"/>
    </source>
</evidence>
<dbReference type="InterPro" id="IPR037923">
    <property type="entry name" value="HTH-like"/>
</dbReference>
<dbReference type="SUPFAM" id="SSF46689">
    <property type="entry name" value="Homeodomain-like"/>
    <property type="match status" value="1"/>
</dbReference>
<evidence type="ECO:0000256" key="4">
    <source>
        <dbReference type="ARBA" id="ARBA00023163"/>
    </source>
</evidence>
<accession>A0A246FAB4</accession>
<dbReference type="Pfam" id="PF12833">
    <property type="entry name" value="HTH_18"/>
    <property type="match status" value="1"/>
</dbReference>
<dbReference type="Proteomes" id="UP000198145">
    <property type="component" value="Unassembled WGS sequence"/>
</dbReference>
<dbReference type="PANTHER" id="PTHR43280:SF32">
    <property type="entry name" value="TRANSCRIPTIONAL REGULATORY PROTEIN"/>
    <property type="match status" value="1"/>
</dbReference>
<dbReference type="GO" id="GO:0043565">
    <property type="term" value="F:sequence-specific DNA binding"/>
    <property type="evidence" value="ECO:0007669"/>
    <property type="project" value="InterPro"/>
</dbReference>
<feature type="domain" description="HTH araC/xylS-type" evidence="5">
    <location>
        <begin position="194"/>
        <end position="292"/>
    </location>
</feature>
<dbReference type="PRINTS" id="PR00032">
    <property type="entry name" value="HTHARAC"/>
</dbReference>
<dbReference type="STRING" id="46680.GCA_000807755_00120"/>
<name>A0A246FAB4_PSENT</name>
<keyword evidence="3" id="KW-0010">Activator</keyword>
<dbReference type="PROSITE" id="PS01124">
    <property type="entry name" value="HTH_ARAC_FAMILY_2"/>
    <property type="match status" value="1"/>
</dbReference>
<evidence type="ECO:0000256" key="3">
    <source>
        <dbReference type="ARBA" id="ARBA00023159"/>
    </source>
</evidence>
<dbReference type="InterPro" id="IPR014710">
    <property type="entry name" value="RmlC-like_jellyroll"/>
</dbReference>
<keyword evidence="1" id="KW-0805">Transcription regulation</keyword>
<sequence>MWAVIEQQADTPVPVFRLYGETAVWPTPDLIHCESIASRSRLHDWEIRPHRHGDLVQLLYVQSGAAELEVEGRVTPVREASLQVTPALAVHGFRFAEDVQGWVLSMGLPLAEQLGGLLQSPVLEQPACFTVGAGKRQLDALFESIAREYAQQAPGRDLMLHSLLNMLLVWLNRRALELSRAQASQLDRGVEHVHAFSRLLEQDFREHRPIEHYAAALGISAAHLNALCRRLAGQSALQMIHQRLLLEAKRNLVYTAMTIQQVSDSLGFSEPAYFSRFFKRYAGVSPRAFREPR</sequence>
<evidence type="ECO:0000256" key="2">
    <source>
        <dbReference type="ARBA" id="ARBA00023125"/>
    </source>
</evidence>
<evidence type="ECO:0000313" key="6">
    <source>
        <dbReference type="EMBL" id="OWP51243.1"/>
    </source>
</evidence>
<keyword evidence="4" id="KW-0804">Transcription</keyword>
<dbReference type="Gene3D" id="1.10.10.60">
    <property type="entry name" value="Homeodomain-like"/>
    <property type="match status" value="1"/>
</dbReference>
<dbReference type="PANTHER" id="PTHR43280">
    <property type="entry name" value="ARAC-FAMILY TRANSCRIPTIONAL REGULATOR"/>
    <property type="match status" value="1"/>
</dbReference>
<evidence type="ECO:0000256" key="1">
    <source>
        <dbReference type="ARBA" id="ARBA00023015"/>
    </source>
</evidence>
<comment type="caution">
    <text evidence="6">The sequence shown here is derived from an EMBL/GenBank/DDBJ whole genome shotgun (WGS) entry which is preliminary data.</text>
</comment>
<dbReference type="EMBL" id="NJBA01000003">
    <property type="protein sequence ID" value="OWP51243.1"/>
    <property type="molecule type" value="Genomic_DNA"/>
</dbReference>
<dbReference type="Pfam" id="PF02311">
    <property type="entry name" value="AraC_binding"/>
    <property type="match status" value="1"/>
</dbReference>